<comment type="caution">
    <text evidence="1">The sequence shown here is derived from an EMBL/GenBank/DDBJ whole genome shotgun (WGS) entry which is preliminary data.</text>
</comment>
<protein>
    <submittedName>
        <fullName evidence="1">Uncharacterized protein</fullName>
    </submittedName>
</protein>
<dbReference type="Proteomes" id="UP001359559">
    <property type="component" value="Unassembled WGS sequence"/>
</dbReference>
<proteinExistence type="predicted"/>
<keyword evidence="2" id="KW-1185">Reference proteome</keyword>
<evidence type="ECO:0000313" key="1">
    <source>
        <dbReference type="EMBL" id="KAK7286527.1"/>
    </source>
</evidence>
<gene>
    <name evidence="1" type="ORF">RJT34_21581</name>
</gene>
<evidence type="ECO:0000313" key="2">
    <source>
        <dbReference type="Proteomes" id="UP001359559"/>
    </source>
</evidence>
<organism evidence="1 2">
    <name type="scientific">Clitoria ternatea</name>
    <name type="common">Butterfly pea</name>
    <dbReference type="NCBI Taxonomy" id="43366"/>
    <lineage>
        <taxon>Eukaryota</taxon>
        <taxon>Viridiplantae</taxon>
        <taxon>Streptophyta</taxon>
        <taxon>Embryophyta</taxon>
        <taxon>Tracheophyta</taxon>
        <taxon>Spermatophyta</taxon>
        <taxon>Magnoliopsida</taxon>
        <taxon>eudicotyledons</taxon>
        <taxon>Gunneridae</taxon>
        <taxon>Pentapetalae</taxon>
        <taxon>rosids</taxon>
        <taxon>fabids</taxon>
        <taxon>Fabales</taxon>
        <taxon>Fabaceae</taxon>
        <taxon>Papilionoideae</taxon>
        <taxon>50 kb inversion clade</taxon>
        <taxon>NPAAA clade</taxon>
        <taxon>indigoferoid/millettioid clade</taxon>
        <taxon>Phaseoleae</taxon>
        <taxon>Clitoria</taxon>
    </lineage>
</organism>
<name>A0AAN9IUD5_CLITE</name>
<reference evidence="1 2" key="1">
    <citation type="submission" date="2024-01" db="EMBL/GenBank/DDBJ databases">
        <title>The genomes of 5 underutilized Papilionoideae crops provide insights into root nodulation and disease resistance.</title>
        <authorList>
            <person name="Yuan L."/>
        </authorList>
    </citation>
    <scope>NUCLEOTIDE SEQUENCE [LARGE SCALE GENOMIC DNA]</scope>
    <source>
        <strain evidence="1">LY-2023</strain>
        <tissue evidence="1">Leaf</tissue>
    </source>
</reference>
<accession>A0AAN9IUD5</accession>
<dbReference type="EMBL" id="JAYKXN010000005">
    <property type="protein sequence ID" value="KAK7286527.1"/>
    <property type="molecule type" value="Genomic_DNA"/>
</dbReference>
<sequence>MFTMYVFFQGSRIYFFLDPCLVLFRDIRGCKIISWWSVCVYCFLLLCNECHLIQQPIVNMGSFLSILFLV</sequence>
<dbReference type="AlphaFoldDB" id="A0AAN9IUD5"/>